<sequence>MMPVPGGLGCPLANAKTRELESRRIDCYSHLQQHQDKEETTADQWSCLLSTCTKSIRCKLAAVGSLKRPHREQQHGAQLPDMTPCPGLVQAS</sequence>
<accession>A0A834PXD0</accession>
<name>A0A834PXD0_MARMO</name>
<gene>
    <name evidence="2" type="ORF">GHT09_008794</name>
</gene>
<evidence type="ECO:0000256" key="1">
    <source>
        <dbReference type="SAM" id="MobiDB-lite"/>
    </source>
</evidence>
<comment type="caution">
    <text evidence="2">The sequence shown here is derived from an EMBL/GenBank/DDBJ whole genome shotgun (WGS) entry which is preliminary data.</text>
</comment>
<reference evidence="2" key="1">
    <citation type="submission" date="2020-08" db="EMBL/GenBank/DDBJ databases">
        <authorList>
            <person name="Shumante A."/>
            <person name="Zimin A.V."/>
            <person name="Puiu D."/>
            <person name="Salzberg S.L."/>
        </authorList>
    </citation>
    <scope>NUCLEOTIDE SEQUENCE</scope>
    <source>
        <strain evidence="2">WC2-LM</strain>
        <tissue evidence="2">Liver</tissue>
    </source>
</reference>
<dbReference type="EMBL" id="WJEC01007743">
    <property type="protein sequence ID" value="KAF7468476.1"/>
    <property type="molecule type" value="Genomic_DNA"/>
</dbReference>
<protein>
    <submittedName>
        <fullName evidence="2">Uncharacterized protein</fullName>
    </submittedName>
</protein>
<dbReference type="AlphaFoldDB" id="A0A834PXD0"/>
<organism evidence="2 3">
    <name type="scientific">Marmota monax</name>
    <name type="common">Woodchuck</name>
    <dbReference type="NCBI Taxonomy" id="9995"/>
    <lineage>
        <taxon>Eukaryota</taxon>
        <taxon>Metazoa</taxon>
        <taxon>Chordata</taxon>
        <taxon>Craniata</taxon>
        <taxon>Vertebrata</taxon>
        <taxon>Euteleostomi</taxon>
        <taxon>Mammalia</taxon>
        <taxon>Eutheria</taxon>
        <taxon>Euarchontoglires</taxon>
        <taxon>Glires</taxon>
        <taxon>Rodentia</taxon>
        <taxon>Sciuromorpha</taxon>
        <taxon>Sciuridae</taxon>
        <taxon>Xerinae</taxon>
        <taxon>Marmotini</taxon>
        <taxon>Marmota</taxon>
    </lineage>
</organism>
<evidence type="ECO:0000313" key="3">
    <source>
        <dbReference type="Proteomes" id="UP000662637"/>
    </source>
</evidence>
<proteinExistence type="predicted"/>
<evidence type="ECO:0000313" key="2">
    <source>
        <dbReference type="EMBL" id="KAF7468476.1"/>
    </source>
</evidence>
<feature type="region of interest" description="Disordered" evidence="1">
    <location>
        <begin position="67"/>
        <end position="92"/>
    </location>
</feature>
<dbReference type="Proteomes" id="UP000662637">
    <property type="component" value="Unassembled WGS sequence"/>
</dbReference>